<evidence type="ECO:0000313" key="3">
    <source>
        <dbReference type="EMBL" id="RHY96718.1"/>
    </source>
</evidence>
<feature type="region of interest" description="Disordered" evidence="1">
    <location>
        <begin position="75"/>
        <end position="101"/>
    </location>
</feature>
<protein>
    <recommendedName>
        <fullName evidence="2">WW domain-containing protein</fullName>
    </recommendedName>
</protein>
<dbReference type="Gene3D" id="2.20.70.10">
    <property type="match status" value="2"/>
</dbReference>
<dbReference type="SUPFAM" id="SSF51045">
    <property type="entry name" value="WW domain"/>
    <property type="match status" value="2"/>
</dbReference>
<accession>A0A397ER72</accession>
<dbReference type="Proteomes" id="UP000266196">
    <property type="component" value="Unassembled WGS sequence"/>
</dbReference>
<evidence type="ECO:0000259" key="2">
    <source>
        <dbReference type="PROSITE" id="PS50020"/>
    </source>
</evidence>
<evidence type="ECO:0000256" key="1">
    <source>
        <dbReference type="SAM" id="MobiDB-lite"/>
    </source>
</evidence>
<name>A0A397ER72_APHAT</name>
<dbReference type="AlphaFoldDB" id="A0A397ER72"/>
<reference evidence="3 4" key="1">
    <citation type="submission" date="2018-08" db="EMBL/GenBank/DDBJ databases">
        <title>Aphanomyces genome sequencing and annotation.</title>
        <authorList>
            <person name="Minardi D."/>
            <person name="Oidtmann B."/>
            <person name="Van Der Giezen M."/>
            <person name="Studholme D.J."/>
        </authorList>
    </citation>
    <scope>NUCLEOTIDE SEQUENCE [LARGE SCALE GENOMIC DNA]</scope>
    <source>
        <strain evidence="3 4">197901</strain>
    </source>
</reference>
<feature type="compositionally biased region" description="Low complexity" evidence="1">
    <location>
        <begin position="75"/>
        <end position="87"/>
    </location>
</feature>
<proteinExistence type="predicted"/>
<evidence type="ECO:0000313" key="4">
    <source>
        <dbReference type="Proteomes" id="UP000266196"/>
    </source>
</evidence>
<gene>
    <name evidence="3" type="ORF">DYB31_002052</name>
</gene>
<dbReference type="EMBL" id="QUTE01016510">
    <property type="protein sequence ID" value="RHY96718.1"/>
    <property type="molecule type" value="Genomic_DNA"/>
</dbReference>
<dbReference type="VEuPathDB" id="FungiDB:H257_11731"/>
<dbReference type="Pfam" id="PF00397">
    <property type="entry name" value="WW"/>
    <property type="match status" value="2"/>
</dbReference>
<feature type="domain" description="WW" evidence="2">
    <location>
        <begin position="17"/>
        <end position="45"/>
    </location>
</feature>
<comment type="caution">
    <text evidence="3">The sequence shown here is derived from an EMBL/GenBank/DDBJ whole genome shotgun (WGS) entry which is preliminary data.</text>
</comment>
<feature type="region of interest" description="Disordered" evidence="1">
    <location>
        <begin position="1"/>
        <end position="24"/>
    </location>
</feature>
<dbReference type="PROSITE" id="PS50020">
    <property type="entry name" value="WW_DOMAIN_2"/>
    <property type="match status" value="2"/>
</dbReference>
<dbReference type="InterPro" id="IPR036020">
    <property type="entry name" value="WW_dom_sf"/>
</dbReference>
<sequence length="235" mass="25782">MEENTRSQRHGGDDTRWDEYTDPETGAPYFYNPTTGETKWKQVETTTTMALQQPVAEVASDDGDYMIAGLATPSVVSTPRSPSSATSNHETTYARMDGGGTWTQATDENGCAYYYNTATNATSWNPSSAQHPLLAMETWECFTSKDGLSAAVGAIHDLIGLYSDLFRSIRKELPTDVVGATVTTLVELFQHGQFASKYEKNQAIISSTAVLCAFLKLLRILVEEYSPTLAGLLHR</sequence>
<feature type="domain" description="WW" evidence="2">
    <location>
        <begin position="102"/>
        <end position="129"/>
    </location>
</feature>
<dbReference type="InterPro" id="IPR001202">
    <property type="entry name" value="WW_dom"/>
</dbReference>
<dbReference type="CDD" id="cd00201">
    <property type="entry name" value="WW"/>
    <property type="match status" value="2"/>
</dbReference>
<organism evidence="3 4">
    <name type="scientific">Aphanomyces astaci</name>
    <name type="common">Crayfish plague agent</name>
    <dbReference type="NCBI Taxonomy" id="112090"/>
    <lineage>
        <taxon>Eukaryota</taxon>
        <taxon>Sar</taxon>
        <taxon>Stramenopiles</taxon>
        <taxon>Oomycota</taxon>
        <taxon>Saprolegniomycetes</taxon>
        <taxon>Saprolegniales</taxon>
        <taxon>Verrucalvaceae</taxon>
        <taxon>Aphanomyces</taxon>
    </lineage>
</organism>
<feature type="compositionally biased region" description="Basic and acidic residues" evidence="1">
    <location>
        <begin position="1"/>
        <end position="19"/>
    </location>
</feature>